<comment type="caution">
    <text evidence="1">The sequence shown here is derived from an EMBL/GenBank/DDBJ whole genome shotgun (WGS) entry which is preliminary data.</text>
</comment>
<evidence type="ECO:0000313" key="2">
    <source>
        <dbReference type="Proteomes" id="UP000996601"/>
    </source>
</evidence>
<reference evidence="1" key="1">
    <citation type="submission" date="2021-07" db="EMBL/GenBank/DDBJ databases">
        <title>Shinella sp. nov., a novel member of the genus Shinella from water.</title>
        <authorList>
            <person name="Deng Y."/>
        </authorList>
    </citation>
    <scope>NUCLEOTIDE SEQUENCE</scope>
    <source>
        <strain evidence="1">CPCC 100929</strain>
    </source>
</reference>
<gene>
    <name evidence="1" type="ORF">GB927_011335</name>
</gene>
<dbReference type="PIRSF" id="PIRSF028291">
    <property type="entry name" value="UCP028291"/>
    <property type="match status" value="1"/>
</dbReference>
<protein>
    <submittedName>
        <fullName evidence="1">DUF2218 domain-containing protein</fullName>
    </submittedName>
</protein>
<dbReference type="Gene3D" id="3.30.310.50">
    <property type="entry name" value="Alpha-D-phosphohexomutase, C-terminal domain"/>
    <property type="match status" value="1"/>
</dbReference>
<sequence length="102" mass="11448">MLESAAYLETASGSKYLVQLCKHFAHKITVSYSETHGECQFSCGTSLLDADEKGLRLVATSEDEEGLAQTQHVIESHLLRFAFREDLQPLDWRRQDASQTAT</sequence>
<dbReference type="InterPro" id="IPR014543">
    <property type="entry name" value="UCP028291"/>
</dbReference>
<accession>A0ABT1R629</accession>
<dbReference type="RefSeq" id="WP_256116942.1">
    <property type="nucleotide sequence ID" value="NZ_WHSB02000003.1"/>
</dbReference>
<keyword evidence="2" id="KW-1185">Reference proteome</keyword>
<name>A0ABT1R629_9HYPH</name>
<organism evidence="1 2">
    <name type="scientific">Shinella lacus</name>
    <dbReference type="NCBI Taxonomy" id="2654216"/>
    <lineage>
        <taxon>Bacteria</taxon>
        <taxon>Pseudomonadati</taxon>
        <taxon>Pseudomonadota</taxon>
        <taxon>Alphaproteobacteria</taxon>
        <taxon>Hyphomicrobiales</taxon>
        <taxon>Rhizobiaceae</taxon>
        <taxon>Shinella</taxon>
    </lineage>
</organism>
<evidence type="ECO:0000313" key="1">
    <source>
        <dbReference type="EMBL" id="MCQ4630635.1"/>
    </source>
</evidence>
<dbReference type="Pfam" id="PF09981">
    <property type="entry name" value="DUF2218"/>
    <property type="match status" value="1"/>
</dbReference>
<proteinExistence type="predicted"/>
<dbReference type="EMBL" id="WHSB02000003">
    <property type="protein sequence ID" value="MCQ4630635.1"/>
    <property type="molecule type" value="Genomic_DNA"/>
</dbReference>
<dbReference type="Proteomes" id="UP000996601">
    <property type="component" value="Unassembled WGS sequence"/>
</dbReference>